<dbReference type="InterPro" id="IPR000421">
    <property type="entry name" value="FA58C"/>
</dbReference>
<accession>A0A8S3SA18</accession>
<comment type="similarity">
    <text evidence="2">Belongs to the fucolectin family.</text>
</comment>
<dbReference type="Pfam" id="PF00754">
    <property type="entry name" value="F5_F8_type_C"/>
    <property type="match status" value="1"/>
</dbReference>
<reference evidence="9" key="1">
    <citation type="submission" date="2021-03" db="EMBL/GenBank/DDBJ databases">
        <authorList>
            <person name="Bekaert M."/>
        </authorList>
    </citation>
    <scope>NUCLEOTIDE SEQUENCE</scope>
</reference>
<evidence type="ECO:0000259" key="8">
    <source>
        <dbReference type="SMART" id="SM00607"/>
    </source>
</evidence>
<dbReference type="InterPro" id="IPR051941">
    <property type="entry name" value="BG_Antigen-Binding_Lectin"/>
</dbReference>
<organism evidence="9 10">
    <name type="scientific">Mytilus edulis</name>
    <name type="common">Blue mussel</name>
    <dbReference type="NCBI Taxonomy" id="6550"/>
    <lineage>
        <taxon>Eukaryota</taxon>
        <taxon>Metazoa</taxon>
        <taxon>Spiralia</taxon>
        <taxon>Lophotrochozoa</taxon>
        <taxon>Mollusca</taxon>
        <taxon>Bivalvia</taxon>
        <taxon>Autobranchia</taxon>
        <taxon>Pteriomorphia</taxon>
        <taxon>Mytilida</taxon>
        <taxon>Mytiloidea</taxon>
        <taxon>Mytilidae</taxon>
        <taxon>Mytilinae</taxon>
        <taxon>Mytilus</taxon>
    </lineage>
</organism>
<keyword evidence="10" id="KW-1185">Reference proteome</keyword>
<evidence type="ECO:0000256" key="1">
    <source>
        <dbReference type="ARBA" id="ARBA00002219"/>
    </source>
</evidence>
<dbReference type="OrthoDB" id="6049351at2759"/>
<protein>
    <recommendedName>
        <fullName evidence="8">Fucolectin tachylectin-4 pentraxin-1 domain-containing protein</fullName>
    </recommendedName>
</protein>
<comment type="subunit">
    <text evidence="3">Homotrimer.</text>
</comment>
<dbReference type="GO" id="GO:0010185">
    <property type="term" value="P:regulation of cellular defense response"/>
    <property type="evidence" value="ECO:0007669"/>
    <property type="project" value="UniProtKB-ARBA"/>
</dbReference>
<comment type="caution">
    <text evidence="9">The sequence shown here is derived from an EMBL/GenBank/DDBJ whole genome shotgun (WGS) entry which is preliminary data.</text>
</comment>
<sequence length="324" mass="36327">MSSVYVPPINQNTKFLCCYSSYAVDEDTSVWTGNNLVCAHSKKDNQQPWWAVDLQNVYDVKVIDIYGRTDVFADVNIALKKPTKLSSTYDPTITGGTYYLCCNSTYAVDGDKSNLAYDQGDFLCANSATVDNQQSWWAVDLQNVYTIEGIYIFGRTTYGLEQLANFDVYVIMPSCSCNRWVNLDEGDVFHCHYQATANPRVNITCPPNTRGRFVRIKRRDTEHLAICEVEVYSDTINSLNKSDYSRIETAYACGYIGFGYEGPVIGTSIANSNVHCTIMCFTKPACTAAEYDKNTNVCTLKGECLIGTQSSLFPDNNKDVFFIQ</sequence>
<dbReference type="PANTHER" id="PTHR45713:SF15">
    <property type="entry name" value="F5_8 TYPE C DOMAIN-CONTAINING PROTEIN"/>
    <property type="match status" value="1"/>
</dbReference>
<dbReference type="GO" id="GO:0046872">
    <property type="term" value="F:metal ion binding"/>
    <property type="evidence" value="ECO:0007669"/>
    <property type="project" value="UniProtKB-KW"/>
</dbReference>
<dbReference type="SUPFAM" id="SSF49785">
    <property type="entry name" value="Galactose-binding domain-like"/>
    <property type="match status" value="2"/>
</dbReference>
<dbReference type="SMART" id="SM00607">
    <property type="entry name" value="FTP"/>
    <property type="match status" value="1"/>
</dbReference>
<keyword evidence="5" id="KW-0430">Lectin</keyword>
<dbReference type="Proteomes" id="UP000683360">
    <property type="component" value="Unassembled WGS sequence"/>
</dbReference>
<dbReference type="GO" id="GO:0042806">
    <property type="term" value="F:fucose binding"/>
    <property type="evidence" value="ECO:0007669"/>
    <property type="project" value="UniProtKB-ARBA"/>
</dbReference>
<keyword evidence="6" id="KW-0106">Calcium</keyword>
<evidence type="ECO:0000256" key="2">
    <source>
        <dbReference type="ARBA" id="ARBA00010147"/>
    </source>
</evidence>
<evidence type="ECO:0000313" key="9">
    <source>
        <dbReference type="EMBL" id="CAG2218082.1"/>
    </source>
</evidence>
<gene>
    <name evidence="9" type="ORF">MEDL_31716</name>
</gene>
<evidence type="ECO:0000256" key="4">
    <source>
        <dbReference type="ARBA" id="ARBA00022723"/>
    </source>
</evidence>
<proteinExistence type="inferred from homology"/>
<comment type="function">
    <text evidence="1">Acts as a defensive agent. Recognizes blood group fucosylated oligosaccharides including A, B, H and Lewis B-type antigens. Does not recognize Lewis A antigen and has low affinity for monovalent haptens.</text>
</comment>
<evidence type="ECO:0000256" key="6">
    <source>
        <dbReference type="ARBA" id="ARBA00022837"/>
    </source>
</evidence>
<dbReference type="EMBL" id="CAJPWZ010001585">
    <property type="protein sequence ID" value="CAG2218082.1"/>
    <property type="molecule type" value="Genomic_DNA"/>
</dbReference>
<dbReference type="AlphaFoldDB" id="A0A8S3SA18"/>
<dbReference type="Gene3D" id="2.60.120.260">
    <property type="entry name" value="Galactose-binding domain-like"/>
    <property type="match status" value="2"/>
</dbReference>
<evidence type="ECO:0000313" key="10">
    <source>
        <dbReference type="Proteomes" id="UP000683360"/>
    </source>
</evidence>
<dbReference type="Pfam" id="PF00024">
    <property type="entry name" value="PAN_1"/>
    <property type="match status" value="1"/>
</dbReference>
<evidence type="ECO:0000256" key="5">
    <source>
        <dbReference type="ARBA" id="ARBA00022734"/>
    </source>
</evidence>
<evidence type="ECO:0000256" key="3">
    <source>
        <dbReference type="ARBA" id="ARBA00011233"/>
    </source>
</evidence>
<dbReference type="InterPro" id="IPR003609">
    <property type="entry name" value="Pan_app"/>
</dbReference>
<name>A0A8S3SA18_MYTED</name>
<dbReference type="Gene3D" id="3.50.4.10">
    <property type="entry name" value="Hepatocyte Growth Factor"/>
    <property type="match status" value="1"/>
</dbReference>
<evidence type="ECO:0000256" key="7">
    <source>
        <dbReference type="ARBA" id="ARBA00023157"/>
    </source>
</evidence>
<dbReference type="PANTHER" id="PTHR45713">
    <property type="entry name" value="FTP DOMAIN-CONTAINING PROTEIN"/>
    <property type="match status" value="1"/>
</dbReference>
<keyword evidence="4" id="KW-0479">Metal-binding</keyword>
<dbReference type="InterPro" id="IPR006585">
    <property type="entry name" value="FTP1"/>
</dbReference>
<dbReference type="InterPro" id="IPR008979">
    <property type="entry name" value="Galactose-bd-like_sf"/>
</dbReference>
<feature type="domain" description="Fucolectin tachylectin-4 pentraxin-1" evidence="8">
    <location>
        <begin position="74"/>
        <end position="240"/>
    </location>
</feature>
<dbReference type="GO" id="GO:0001868">
    <property type="term" value="P:regulation of complement activation, lectin pathway"/>
    <property type="evidence" value="ECO:0007669"/>
    <property type="project" value="UniProtKB-ARBA"/>
</dbReference>
<keyword evidence="7" id="KW-1015">Disulfide bond</keyword>